<reference evidence="1 2" key="1">
    <citation type="submission" date="2016-12" db="EMBL/GenBank/DDBJ databases">
        <authorList>
            <person name="Song W.-J."/>
            <person name="Kurnit D.M."/>
        </authorList>
    </citation>
    <scope>NUCLEOTIDE SEQUENCE [LARGE SCALE GENOMIC DNA]</scope>
    <source>
        <strain evidence="1 2">IMCC3135</strain>
    </source>
</reference>
<dbReference type="EMBL" id="CP018632">
    <property type="protein sequence ID" value="ASJ71010.1"/>
    <property type="molecule type" value="Genomic_DNA"/>
</dbReference>
<evidence type="ECO:0000313" key="2">
    <source>
        <dbReference type="Proteomes" id="UP000250079"/>
    </source>
</evidence>
<sequence length="49" mass="5604">MPQIPIKYCIYKQLLEDVLLLSNQENLRASACPETVDLSVTTRIAFLHN</sequence>
<dbReference type="KEGG" id="gai:IMCC3135_04485"/>
<dbReference type="AlphaFoldDB" id="A0A2Z2NQD0"/>
<proteinExistence type="predicted"/>
<organism evidence="1 2">
    <name type="scientific">Granulosicoccus antarcticus IMCC3135</name>
    <dbReference type="NCBI Taxonomy" id="1192854"/>
    <lineage>
        <taxon>Bacteria</taxon>
        <taxon>Pseudomonadati</taxon>
        <taxon>Pseudomonadota</taxon>
        <taxon>Gammaproteobacteria</taxon>
        <taxon>Chromatiales</taxon>
        <taxon>Granulosicoccaceae</taxon>
        <taxon>Granulosicoccus</taxon>
    </lineage>
</organism>
<gene>
    <name evidence="1" type="ORF">IMCC3135_04485</name>
</gene>
<accession>A0A2Z2NQD0</accession>
<protein>
    <submittedName>
        <fullName evidence="1">Uncharacterized protein</fullName>
    </submittedName>
</protein>
<name>A0A2Z2NQD0_9GAMM</name>
<keyword evidence="2" id="KW-1185">Reference proteome</keyword>
<evidence type="ECO:0000313" key="1">
    <source>
        <dbReference type="EMBL" id="ASJ71010.1"/>
    </source>
</evidence>
<dbReference type="Proteomes" id="UP000250079">
    <property type="component" value="Chromosome"/>
</dbReference>